<dbReference type="AlphaFoldDB" id="A0A4P6M2U1"/>
<dbReference type="Gene3D" id="1.20.120.330">
    <property type="entry name" value="Nucleotidyltransferases domain 2"/>
    <property type="match status" value="1"/>
</dbReference>
<keyword evidence="1" id="KW-0808">Transferase</keyword>
<dbReference type="KEGG" id="bpro:PMF13cell1_03240"/>
<dbReference type="SUPFAM" id="SSF81631">
    <property type="entry name" value="PAP/OAS1 substrate-binding domain"/>
    <property type="match status" value="1"/>
</dbReference>
<name>A0A4P6M2U1_9FIRM</name>
<proteinExistence type="predicted"/>
<organism evidence="1 2">
    <name type="scientific">Blautia producta</name>
    <dbReference type="NCBI Taxonomy" id="33035"/>
    <lineage>
        <taxon>Bacteria</taxon>
        <taxon>Bacillati</taxon>
        <taxon>Bacillota</taxon>
        <taxon>Clostridia</taxon>
        <taxon>Lachnospirales</taxon>
        <taxon>Lachnospiraceae</taxon>
        <taxon>Blautia</taxon>
    </lineage>
</organism>
<dbReference type="EC" id="2.7.7.-" evidence="1"/>
<gene>
    <name evidence="1" type="primary">aadK</name>
    <name evidence="1" type="ORF">PMF13cell1_03240</name>
</gene>
<accession>A0A4P6M2U1</accession>
<keyword evidence="1" id="KW-0548">Nucleotidyltransferase</keyword>
<dbReference type="InterPro" id="IPR007530">
    <property type="entry name" value="Aminoglycoside_adenylylTfrase"/>
</dbReference>
<dbReference type="EMBL" id="CP035945">
    <property type="protein sequence ID" value="QBE97677.1"/>
    <property type="molecule type" value="Genomic_DNA"/>
</dbReference>
<dbReference type="Proteomes" id="UP000289794">
    <property type="component" value="Chromosome"/>
</dbReference>
<dbReference type="SUPFAM" id="SSF81301">
    <property type="entry name" value="Nucleotidyltransferase"/>
    <property type="match status" value="1"/>
</dbReference>
<dbReference type="PIRSF" id="PIRSF000812">
    <property type="entry name" value="AAD"/>
    <property type="match status" value="1"/>
</dbReference>
<reference evidence="1 2" key="1">
    <citation type="submission" date="2019-01" db="EMBL/GenBank/DDBJ databases">
        <title>PMF-metabolizing Aryl O-demethylase.</title>
        <authorList>
            <person name="Kim M."/>
        </authorList>
    </citation>
    <scope>NUCLEOTIDE SEQUENCE [LARGE SCALE GENOMIC DNA]</scope>
    <source>
        <strain evidence="1 2">PMF1</strain>
    </source>
</reference>
<dbReference type="Gene3D" id="3.30.460.10">
    <property type="entry name" value="Beta Polymerase, domain 2"/>
    <property type="match status" value="1"/>
</dbReference>
<evidence type="ECO:0000313" key="2">
    <source>
        <dbReference type="Proteomes" id="UP000289794"/>
    </source>
</evidence>
<dbReference type="GO" id="GO:0016779">
    <property type="term" value="F:nucleotidyltransferase activity"/>
    <property type="evidence" value="ECO:0007669"/>
    <property type="project" value="UniProtKB-KW"/>
</dbReference>
<dbReference type="RefSeq" id="WP_243125921.1">
    <property type="nucleotide sequence ID" value="NZ_CP035945.1"/>
</dbReference>
<evidence type="ECO:0000313" key="1">
    <source>
        <dbReference type="EMBL" id="QBE97677.1"/>
    </source>
</evidence>
<dbReference type="InterPro" id="IPR043519">
    <property type="entry name" value="NT_sf"/>
</dbReference>
<sequence length="291" mass="34120">MRMRTEQEMYDLILETAKEDERVRAVYMNGSRTNPNVAKDKYRDFDIVYVVRETESFLADRNWISVFGKTAIVQEPDRNDMGWGIELDLLSSYTWLMLFEDGNRIDLCIKTPACAVENYLSDTLCIKLLDKDGLLPQIPEPNDSLYHVKKPSEAQYESCCNEFFWCLNNVAKGIVRDQLPYAWRMYHQIVHAELEKMVEWYIAAEYDFSVSTGMWGKYFKKYLSIDLYEKYCTTYSDADHANLWQAVFNGCDLFRSLAVKVGAHLGYPYNEKDDEGTMRYLEMMKKDAFAE</sequence>
<protein>
    <submittedName>
        <fullName evidence="1">Aminoglycoside 6-adenylyltransferase</fullName>
        <ecNumber evidence="1">2.7.7.-</ecNumber>
    </submittedName>
</protein>
<dbReference type="Pfam" id="PF04439">
    <property type="entry name" value="Adenyl_transf"/>
    <property type="match status" value="1"/>
</dbReference>